<proteinExistence type="predicted"/>
<organism evidence="1">
    <name type="scientific">marine sediment metagenome</name>
    <dbReference type="NCBI Taxonomy" id="412755"/>
    <lineage>
        <taxon>unclassified sequences</taxon>
        <taxon>metagenomes</taxon>
        <taxon>ecological metagenomes</taxon>
    </lineage>
</organism>
<gene>
    <name evidence="1" type="ORF">LCGC14_1397580</name>
</gene>
<dbReference type="AlphaFoldDB" id="A0A0F9JY89"/>
<name>A0A0F9JY89_9ZZZZ</name>
<evidence type="ECO:0000313" key="1">
    <source>
        <dbReference type="EMBL" id="KKM74708.1"/>
    </source>
</evidence>
<sequence length="114" mass="13353">MRKILEVLLYPPPHNPIAMGSHTFDTIKLYLTTIFEKYYCNFNEFVRGINKIYLIELICSMLTEGKWSPEGIYDKDTPCFNKSVCPVDLIIEYGMFMEKGFFGQTHKLKYESGF</sequence>
<accession>A0A0F9JY89</accession>
<dbReference type="EMBL" id="LAZR01009094">
    <property type="protein sequence ID" value="KKM74708.1"/>
    <property type="molecule type" value="Genomic_DNA"/>
</dbReference>
<protein>
    <submittedName>
        <fullName evidence="1">Uncharacterized protein</fullName>
    </submittedName>
</protein>
<reference evidence="1" key="1">
    <citation type="journal article" date="2015" name="Nature">
        <title>Complex archaea that bridge the gap between prokaryotes and eukaryotes.</title>
        <authorList>
            <person name="Spang A."/>
            <person name="Saw J.H."/>
            <person name="Jorgensen S.L."/>
            <person name="Zaremba-Niedzwiedzka K."/>
            <person name="Martijn J."/>
            <person name="Lind A.E."/>
            <person name="van Eijk R."/>
            <person name="Schleper C."/>
            <person name="Guy L."/>
            <person name="Ettema T.J."/>
        </authorList>
    </citation>
    <scope>NUCLEOTIDE SEQUENCE</scope>
</reference>
<comment type="caution">
    <text evidence="1">The sequence shown here is derived from an EMBL/GenBank/DDBJ whole genome shotgun (WGS) entry which is preliminary data.</text>
</comment>